<reference evidence="4 5" key="1">
    <citation type="submission" date="2016-11" db="EMBL/GenBank/DDBJ databases">
        <authorList>
            <person name="Jaros S."/>
            <person name="Januszkiewicz K."/>
            <person name="Wedrychowicz H."/>
        </authorList>
    </citation>
    <scope>NUCLEOTIDE SEQUENCE [LARGE SCALE GENOMIC DNA]</scope>
    <source>
        <strain evidence="4 5">DSM 15929</strain>
    </source>
</reference>
<keyword evidence="2" id="KW-1133">Transmembrane helix</keyword>
<gene>
    <name evidence="4" type="ORF">SAMN02745136_01962</name>
</gene>
<dbReference type="InterPro" id="IPR017853">
    <property type="entry name" value="GH"/>
</dbReference>
<evidence type="ECO:0000313" key="4">
    <source>
        <dbReference type="EMBL" id="SHK21918.1"/>
    </source>
</evidence>
<organism evidence="4 5">
    <name type="scientific">Anaerocolumna jejuensis DSM 15929</name>
    <dbReference type="NCBI Taxonomy" id="1121322"/>
    <lineage>
        <taxon>Bacteria</taxon>
        <taxon>Bacillati</taxon>
        <taxon>Bacillota</taxon>
        <taxon>Clostridia</taxon>
        <taxon>Lachnospirales</taxon>
        <taxon>Lachnospiraceae</taxon>
        <taxon>Anaerocolumna</taxon>
    </lineage>
</organism>
<dbReference type="RefSeq" id="WP_073275313.1">
    <property type="nucleotide sequence ID" value="NZ_FRAC01000010.1"/>
</dbReference>
<dbReference type="STRING" id="1121322.SAMN02745136_01962"/>
<evidence type="ECO:0000313" key="5">
    <source>
        <dbReference type="Proteomes" id="UP000184386"/>
    </source>
</evidence>
<accession>A0A1M6QP48</accession>
<sequence>MKKRDWYIKPGRIKNRNYRRKRLRKLVLIPVTVAVVAVILLWQFRIITPDSFFKENKSSPKLSADAGTGKLPALTPQITAEGSEKSQRTEDNTPVKEPEEEDTGITETFGNGRQPLESEVLKKDTEPVRGIYISGARAGISSYMDELISLTEETEVNAMVIDIKNDTGEITYKTDLPLAVEIGAGTGYIKDMKELVKKLKEKNIYVIARIVAFKDPLLAKKREDLSLKKKNGRVFKDKNGDSWVNPYKKQVWNYLVDIGKEAAALGFDEVQFDYIRFSTDSGMKDVNYGEEAKGKSKMKVITEFTKYACDNLKPLGVKVSADVYGTIIRSKVDARIVGQDYAAMARYLDYICPMIYPSHYAEGSYGIDYPDKKPYDTILAALKESKEVLNKNKNTDSGNLATVRPWLQDFTATWVSHHIKYGKAEIKAQIQAVKDAGYKEWILWNSSNHYTKAALKQK</sequence>
<dbReference type="Pfam" id="PF13200">
    <property type="entry name" value="DUF4015"/>
    <property type="match status" value="1"/>
</dbReference>
<feature type="transmembrane region" description="Helical" evidence="2">
    <location>
        <begin position="26"/>
        <end position="44"/>
    </location>
</feature>
<dbReference type="AlphaFoldDB" id="A0A1M6QP48"/>
<evidence type="ECO:0000256" key="2">
    <source>
        <dbReference type="SAM" id="Phobius"/>
    </source>
</evidence>
<keyword evidence="5" id="KW-1185">Reference proteome</keyword>
<keyword evidence="2" id="KW-0472">Membrane</keyword>
<proteinExistence type="predicted"/>
<dbReference type="Gene3D" id="3.20.20.80">
    <property type="entry name" value="Glycosidases"/>
    <property type="match status" value="1"/>
</dbReference>
<dbReference type="OrthoDB" id="9774125at2"/>
<dbReference type="InterPro" id="IPR025275">
    <property type="entry name" value="DUF4015"/>
</dbReference>
<protein>
    <recommendedName>
        <fullName evidence="3">DUF4015 domain-containing protein</fullName>
    </recommendedName>
</protein>
<feature type="region of interest" description="Disordered" evidence="1">
    <location>
        <begin position="56"/>
        <end position="120"/>
    </location>
</feature>
<dbReference type="Proteomes" id="UP000184386">
    <property type="component" value="Unassembled WGS sequence"/>
</dbReference>
<feature type="compositionally biased region" description="Basic and acidic residues" evidence="1">
    <location>
        <begin position="82"/>
        <end position="97"/>
    </location>
</feature>
<keyword evidence="2" id="KW-0812">Transmembrane</keyword>
<name>A0A1M6QP48_9FIRM</name>
<dbReference type="EMBL" id="FRAC01000010">
    <property type="protein sequence ID" value="SHK21918.1"/>
    <property type="molecule type" value="Genomic_DNA"/>
</dbReference>
<evidence type="ECO:0000256" key="1">
    <source>
        <dbReference type="SAM" id="MobiDB-lite"/>
    </source>
</evidence>
<dbReference type="SUPFAM" id="SSF51445">
    <property type="entry name" value="(Trans)glycosidases"/>
    <property type="match status" value="1"/>
</dbReference>
<evidence type="ECO:0000259" key="3">
    <source>
        <dbReference type="Pfam" id="PF13200"/>
    </source>
</evidence>
<feature type="domain" description="DUF4015" evidence="3">
    <location>
        <begin position="130"/>
        <end position="450"/>
    </location>
</feature>